<keyword evidence="1" id="KW-0677">Repeat</keyword>
<dbReference type="Gene3D" id="3.40.50.300">
    <property type="entry name" value="P-loop containing nucleotide triphosphate hydrolases"/>
    <property type="match status" value="1"/>
</dbReference>
<dbReference type="PANTHER" id="PTHR10039">
    <property type="entry name" value="AMELOGENIN"/>
    <property type="match status" value="1"/>
</dbReference>
<evidence type="ECO:0000313" key="4">
    <source>
        <dbReference type="Proteomes" id="UP001383192"/>
    </source>
</evidence>
<dbReference type="InterPro" id="IPR027417">
    <property type="entry name" value="P-loop_NTPase"/>
</dbReference>
<evidence type="ECO:0000313" key="3">
    <source>
        <dbReference type="EMBL" id="KAK7037291.1"/>
    </source>
</evidence>
<dbReference type="InterPro" id="IPR056884">
    <property type="entry name" value="NPHP3-like_N"/>
</dbReference>
<name>A0AAW0CE59_9AGAR</name>
<dbReference type="SUPFAM" id="SSF52540">
    <property type="entry name" value="P-loop containing nucleoside triphosphate hydrolases"/>
    <property type="match status" value="1"/>
</dbReference>
<gene>
    <name evidence="3" type="ORF">VNI00_011282</name>
</gene>
<reference evidence="3 4" key="1">
    <citation type="submission" date="2024-01" db="EMBL/GenBank/DDBJ databases">
        <title>A draft genome for a cacao thread blight-causing isolate of Paramarasmius palmivorus.</title>
        <authorList>
            <person name="Baruah I.K."/>
            <person name="Bukari Y."/>
            <person name="Amoako-Attah I."/>
            <person name="Meinhardt L.W."/>
            <person name="Bailey B.A."/>
            <person name="Cohen S.P."/>
        </authorList>
    </citation>
    <scope>NUCLEOTIDE SEQUENCE [LARGE SCALE GENOMIC DNA]</scope>
    <source>
        <strain evidence="3 4">GH-12</strain>
    </source>
</reference>
<sequence>MMTVLLDNLASSGCKIIDMRNVGHSRTPNRIDIQYTPCTLTPIFFLQDPPCNLTIHRQLNLASSVFLVFTNSRNFHISGGHFSNVAGNVYHVDPLYRLWDSIRDVGAAHNSETRYPPPQCHPDTRKEVLNIIRTWVHTPSRESGVFWLYGPAGAGKSAIAQTIAERGQQDSSLASSFFFSRGDPRRNSAKYLFLTIAYGLAYSIPELRDLVGQAIDRNPALLQASLEEQFQKLIVEPCRLLDQLRDYPWLVIIDGLDECAGSREQQRILSIITTALSGCIRLRFLICSRPEPPIRIAFSAEEFRSHLQSAVLDVTFRPARDIEIFLSTEFGRIRQDPLNAHIQFPNPWPEPGVICALAHKACGQFIYAKTVVKFIDNEYSNPCTQLQIVLSPESHSGPEFDLPFRDLDLLYHQILASNPQRSKVREVIQAVMATGMLLRLHDGTSRSLATPRHVEALLELEDGEVIATLRGMHSVLHIGGPTERIQFLHASFGDFLQEKQRSGYYCVGDVRAQHHALACQLLRFIRRYFPVCNGDGNALPLPQREIFHAAWAWAYHVSACDLDVELLDAIQSVDFSAHLGLYFSRCLFDTYFMGNLRNFFWGTQALLEKHAENTSSCEAIKITIGTGTLASRWRCESILLQPPSVQPP</sequence>
<dbReference type="Proteomes" id="UP001383192">
    <property type="component" value="Unassembled WGS sequence"/>
</dbReference>
<dbReference type="PANTHER" id="PTHR10039:SF14">
    <property type="entry name" value="NACHT DOMAIN-CONTAINING PROTEIN"/>
    <property type="match status" value="1"/>
</dbReference>
<dbReference type="Pfam" id="PF24883">
    <property type="entry name" value="NPHP3_N"/>
    <property type="match status" value="1"/>
</dbReference>
<comment type="caution">
    <text evidence="3">The sequence shown here is derived from an EMBL/GenBank/DDBJ whole genome shotgun (WGS) entry which is preliminary data.</text>
</comment>
<organism evidence="3 4">
    <name type="scientific">Paramarasmius palmivorus</name>
    <dbReference type="NCBI Taxonomy" id="297713"/>
    <lineage>
        <taxon>Eukaryota</taxon>
        <taxon>Fungi</taxon>
        <taxon>Dikarya</taxon>
        <taxon>Basidiomycota</taxon>
        <taxon>Agaricomycotina</taxon>
        <taxon>Agaricomycetes</taxon>
        <taxon>Agaricomycetidae</taxon>
        <taxon>Agaricales</taxon>
        <taxon>Marasmiineae</taxon>
        <taxon>Marasmiaceae</taxon>
        <taxon>Paramarasmius</taxon>
    </lineage>
</organism>
<proteinExistence type="predicted"/>
<accession>A0AAW0CE59</accession>
<evidence type="ECO:0000256" key="1">
    <source>
        <dbReference type="ARBA" id="ARBA00022737"/>
    </source>
</evidence>
<keyword evidence="4" id="KW-1185">Reference proteome</keyword>
<protein>
    <recommendedName>
        <fullName evidence="2">Nephrocystin 3-like N-terminal domain-containing protein</fullName>
    </recommendedName>
</protein>
<evidence type="ECO:0000259" key="2">
    <source>
        <dbReference type="Pfam" id="PF24883"/>
    </source>
</evidence>
<feature type="domain" description="Nephrocystin 3-like N-terminal" evidence="2">
    <location>
        <begin position="132"/>
        <end position="289"/>
    </location>
</feature>
<dbReference type="EMBL" id="JAYKXP010000048">
    <property type="protein sequence ID" value="KAK7037291.1"/>
    <property type="molecule type" value="Genomic_DNA"/>
</dbReference>
<dbReference type="AlphaFoldDB" id="A0AAW0CE59"/>